<dbReference type="InterPro" id="IPR046735">
    <property type="entry name" value="PA2779-like"/>
</dbReference>
<feature type="transmembrane region" description="Helical" evidence="1">
    <location>
        <begin position="101"/>
        <end position="119"/>
    </location>
</feature>
<evidence type="ECO:0000256" key="1">
    <source>
        <dbReference type="SAM" id="Phobius"/>
    </source>
</evidence>
<accession>A0A848G8I9</accession>
<keyword evidence="4" id="KW-1185">Reference proteome</keyword>
<keyword evidence="1" id="KW-0812">Transmembrane</keyword>
<dbReference type="NCBIfam" id="NF033919">
    <property type="entry name" value="PA2779_fam"/>
    <property type="match status" value="1"/>
</dbReference>
<name>A0A848G8I9_9RHOO</name>
<proteinExistence type="predicted"/>
<reference evidence="3 4" key="1">
    <citation type="submission" date="2020-04" db="EMBL/GenBank/DDBJ databases">
        <title>Zoogloea sp. G-4-1-14 isolated from soil.</title>
        <authorList>
            <person name="Dahal R.H."/>
        </authorList>
    </citation>
    <scope>NUCLEOTIDE SEQUENCE [LARGE SCALE GENOMIC DNA]</scope>
    <source>
        <strain evidence="3 4">G-4-1-14</strain>
    </source>
</reference>
<organism evidence="3 4">
    <name type="scientific">Zoogloea dura</name>
    <dbReference type="NCBI Taxonomy" id="2728840"/>
    <lineage>
        <taxon>Bacteria</taxon>
        <taxon>Pseudomonadati</taxon>
        <taxon>Pseudomonadota</taxon>
        <taxon>Betaproteobacteria</taxon>
        <taxon>Rhodocyclales</taxon>
        <taxon>Zoogloeaceae</taxon>
        <taxon>Zoogloea</taxon>
    </lineage>
</organism>
<dbReference type="EMBL" id="JABBGA010000030">
    <property type="protein sequence ID" value="NML28598.1"/>
    <property type="molecule type" value="Genomic_DNA"/>
</dbReference>
<evidence type="ECO:0000256" key="2">
    <source>
        <dbReference type="SAM" id="SignalP"/>
    </source>
</evidence>
<feature type="chain" id="PRO_5032472356" evidence="2">
    <location>
        <begin position="29"/>
        <end position="120"/>
    </location>
</feature>
<sequence>MRATASLSRGLIAMLVLAMSAQLPLARAEIVDTDAMAAKTSQVEQERARVRDFLDRANVKERLQALGVDSMVSADRVASLSEEEVHALARKIDGMPAGGNLSSTDIIIIMLIAILIAIAI</sequence>
<dbReference type="RefSeq" id="WP_169148124.1">
    <property type="nucleotide sequence ID" value="NZ_JABBGA010000030.1"/>
</dbReference>
<protein>
    <submittedName>
        <fullName evidence="3">PA2779 family protein</fullName>
    </submittedName>
</protein>
<keyword evidence="2" id="KW-0732">Signal</keyword>
<dbReference type="AlphaFoldDB" id="A0A848G8I9"/>
<keyword evidence="1" id="KW-0472">Membrane</keyword>
<evidence type="ECO:0000313" key="3">
    <source>
        <dbReference type="EMBL" id="NML28598.1"/>
    </source>
</evidence>
<keyword evidence="1" id="KW-1133">Transmembrane helix</keyword>
<dbReference type="Proteomes" id="UP000580043">
    <property type="component" value="Unassembled WGS sequence"/>
</dbReference>
<evidence type="ECO:0000313" key="4">
    <source>
        <dbReference type="Proteomes" id="UP000580043"/>
    </source>
</evidence>
<dbReference type="Pfam" id="PF20332">
    <property type="entry name" value="DUF6627"/>
    <property type="match status" value="1"/>
</dbReference>
<feature type="signal peptide" evidence="2">
    <location>
        <begin position="1"/>
        <end position="28"/>
    </location>
</feature>
<comment type="caution">
    <text evidence="3">The sequence shown here is derived from an EMBL/GenBank/DDBJ whole genome shotgun (WGS) entry which is preliminary data.</text>
</comment>
<gene>
    <name evidence="3" type="ORF">HHL15_22815</name>
</gene>